<dbReference type="Proteomes" id="UP000007322">
    <property type="component" value="Chromosome 1"/>
</dbReference>
<protein>
    <recommendedName>
        <fullName evidence="3">FAD/NAD(P)-binding domain-containing protein</fullName>
    </recommendedName>
</protein>
<dbReference type="KEGG" id="mtm:MYCTH_2296894"/>
<dbReference type="EMBL" id="CP003002">
    <property type="protein sequence ID" value="AEO54376.1"/>
    <property type="molecule type" value="Genomic_DNA"/>
</dbReference>
<dbReference type="OMA" id="VEYAVGF"/>
<gene>
    <name evidence="1" type="ORF">MYCTH_2296894</name>
</gene>
<evidence type="ECO:0000313" key="1">
    <source>
        <dbReference type="EMBL" id="AEO54376.1"/>
    </source>
</evidence>
<sequence length="455" mass="49160">MQSLTGRFRGCLRTGCVPFSSPPRQQFLRPGSPFWLAARRQNSGQATQNRADAIVVGAGPAGIAAVGNLVDKYPRGNVVWVDKSFDGGSIGQLYREVPSFSPAGNFLEYATALPIFRGIADAVPRPNAVTRLQALDPNMTCSLSHAADMLQLLSDGLIRHPSVKPVLGTVTEAGRNSSTRQWRVAVQPNHDIGHVPHQEEYHAPLVVLCTGTFPRATPLPAPVSRLGLETCLSPTRLARLLPRDRDRTVAVLGHGYAAAVALKNLFGLATSSHPRLRVRWFAPGPEPWSDGALLPPSGEVAEFARAVLGGGGGGGDGRRESEAGRFIERVVLPASQERAEAVLREGLLRAGGVDYVVECSGFRRARLPELRPGVAQWTKLAFDPETGLFGPYRERSDKVIGLFGAGSAFPGWGSAAASRERETAGVLESLQYVKRMLPAWVDATKRGYWWRRGKL</sequence>
<dbReference type="SUPFAM" id="SSF51905">
    <property type="entry name" value="FAD/NAD(P)-binding domain"/>
    <property type="match status" value="1"/>
</dbReference>
<evidence type="ECO:0008006" key="3">
    <source>
        <dbReference type="Google" id="ProtNLM"/>
    </source>
</evidence>
<dbReference type="GeneID" id="11505702"/>
<dbReference type="VEuPathDB" id="FungiDB:MYCTH_2296894"/>
<dbReference type="HOGENOM" id="CLU_033663_1_0_1"/>
<dbReference type="PANTHER" id="PTHR38688:SF1">
    <property type="entry name" value="FAD_NAD(P)-BINDING DOMAIN-CONTAINING PROTEIN"/>
    <property type="match status" value="1"/>
</dbReference>
<dbReference type="eggNOG" id="ENOG502RXKM">
    <property type="taxonomic scope" value="Eukaryota"/>
</dbReference>
<evidence type="ECO:0000313" key="2">
    <source>
        <dbReference type="Proteomes" id="UP000007322"/>
    </source>
</evidence>
<dbReference type="RefSeq" id="XP_003659621.1">
    <property type="nucleotide sequence ID" value="XM_003659573.1"/>
</dbReference>
<dbReference type="Gene3D" id="3.50.50.60">
    <property type="entry name" value="FAD/NAD(P)-binding domain"/>
    <property type="match status" value="1"/>
</dbReference>
<keyword evidence="2" id="KW-1185">Reference proteome</keyword>
<dbReference type="AlphaFoldDB" id="G2Q3B5"/>
<dbReference type="InterPro" id="IPR053275">
    <property type="entry name" value="Agnestin_monoxygenase"/>
</dbReference>
<dbReference type="PANTHER" id="PTHR38688">
    <property type="entry name" value="PYR_REDOX_2 DOMAIN-CONTAINING PROTEIN"/>
    <property type="match status" value="1"/>
</dbReference>
<accession>G2Q3B5</accession>
<dbReference type="InterPro" id="IPR036188">
    <property type="entry name" value="FAD/NAD-bd_sf"/>
</dbReference>
<name>G2Q3B5_THET4</name>
<proteinExistence type="predicted"/>
<dbReference type="STRING" id="573729.G2Q3B5"/>
<organism evidence="1 2">
    <name type="scientific">Thermothelomyces thermophilus (strain ATCC 42464 / BCRC 31852 / DSM 1799)</name>
    <name type="common">Sporotrichum thermophile</name>
    <dbReference type="NCBI Taxonomy" id="573729"/>
    <lineage>
        <taxon>Eukaryota</taxon>
        <taxon>Fungi</taxon>
        <taxon>Dikarya</taxon>
        <taxon>Ascomycota</taxon>
        <taxon>Pezizomycotina</taxon>
        <taxon>Sordariomycetes</taxon>
        <taxon>Sordariomycetidae</taxon>
        <taxon>Sordariales</taxon>
        <taxon>Chaetomiaceae</taxon>
        <taxon>Thermothelomyces</taxon>
    </lineage>
</organism>
<dbReference type="OrthoDB" id="432536at2759"/>
<reference evidence="1 2" key="1">
    <citation type="journal article" date="2011" name="Nat. Biotechnol.">
        <title>Comparative genomic analysis of the thermophilic biomass-degrading fungi Myceliophthora thermophila and Thielavia terrestris.</title>
        <authorList>
            <person name="Berka R.M."/>
            <person name="Grigoriev I.V."/>
            <person name="Otillar R."/>
            <person name="Salamov A."/>
            <person name="Grimwood J."/>
            <person name="Reid I."/>
            <person name="Ishmael N."/>
            <person name="John T."/>
            <person name="Darmond C."/>
            <person name="Moisan M.-C."/>
            <person name="Henrissat B."/>
            <person name="Coutinho P.M."/>
            <person name="Lombard V."/>
            <person name="Natvig D.O."/>
            <person name="Lindquist E."/>
            <person name="Schmutz J."/>
            <person name="Lucas S."/>
            <person name="Harris P."/>
            <person name="Powlowski J."/>
            <person name="Bellemare A."/>
            <person name="Taylor D."/>
            <person name="Butler G."/>
            <person name="de Vries R.P."/>
            <person name="Allijn I.E."/>
            <person name="van den Brink J."/>
            <person name="Ushinsky S."/>
            <person name="Storms R."/>
            <person name="Powell A.J."/>
            <person name="Paulsen I.T."/>
            <person name="Elbourne L.D.H."/>
            <person name="Baker S.E."/>
            <person name="Magnuson J."/>
            <person name="LaBoissiere S."/>
            <person name="Clutterbuck A.J."/>
            <person name="Martinez D."/>
            <person name="Wogulis M."/>
            <person name="de Leon A.L."/>
            <person name="Rey M.W."/>
            <person name="Tsang A."/>
        </authorList>
    </citation>
    <scope>NUCLEOTIDE SEQUENCE [LARGE SCALE GENOMIC DNA]</scope>
    <source>
        <strain evidence="2">ATCC 42464 / BCRC 31852 / DSM 1799</strain>
    </source>
</reference>
<dbReference type="InParanoid" id="G2Q3B5"/>